<dbReference type="InterPro" id="IPR050448">
    <property type="entry name" value="OpgB/LTA_synthase_biosynth"/>
</dbReference>
<evidence type="ECO:0000256" key="5">
    <source>
        <dbReference type="ARBA" id="ARBA00022692"/>
    </source>
</evidence>
<feature type="transmembrane region" description="Helical" evidence="12">
    <location>
        <begin position="173"/>
        <end position="194"/>
    </location>
</feature>
<evidence type="ECO:0000256" key="9">
    <source>
        <dbReference type="PIRSR" id="PIRSR005091-1"/>
    </source>
</evidence>
<evidence type="ECO:0000256" key="12">
    <source>
        <dbReference type="SAM" id="Phobius"/>
    </source>
</evidence>
<dbReference type="SUPFAM" id="SSF53649">
    <property type="entry name" value="Alkaline phosphatase-like"/>
    <property type="match status" value="1"/>
</dbReference>
<feature type="binding site" evidence="11">
    <location>
        <position position="284"/>
    </location>
    <ligand>
        <name>Mn(2+)</name>
        <dbReference type="ChEBI" id="CHEBI:29035"/>
    </ligand>
</feature>
<proteinExistence type="inferred from homology"/>
<comment type="caution">
    <text evidence="14">The sequence shown here is derived from an EMBL/GenBank/DDBJ whole genome shotgun (WGS) entry which is preliminary data.</text>
</comment>
<feature type="transmembrane region" description="Helical" evidence="12">
    <location>
        <begin position="20"/>
        <end position="41"/>
    </location>
</feature>
<feature type="binding site" evidence="11">
    <location>
        <position position="500"/>
    </location>
    <ligand>
        <name>Mn(2+)</name>
        <dbReference type="ChEBI" id="CHEBI:29035"/>
    </ligand>
</feature>
<keyword evidence="6 12" id="KW-1133">Transmembrane helix</keyword>
<evidence type="ECO:0000313" key="14">
    <source>
        <dbReference type="EMBL" id="RIE03042.1"/>
    </source>
</evidence>
<feature type="binding site" evidence="11">
    <location>
        <position position="499"/>
    </location>
    <ligand>
        <name>Mn(2+)</name>
        <dbReference type="ChEBI" id="CHEBI:29035"/>
    </ligand>
</feature>
<keyword evidence="7 8" id="KW-0472">Membrane</keyword>
<feature type="active site" evidence="9">
    <location>
        <position position="326"/>
    </location>
</feature>
<sequence>MLTQLQAVAKKGLRLSFDGIRIGSVWGTALLVLSMLFKLEWLDHQLDVGGMNHWKWMVNAGAMLIATCWLALLGPRARAIAITVLDLALTFVIFSDLIYFRYFKDFISIPVLLQAGQVSSLQDSIWSLIYPGDWWLFADIPVAIALTITLLWWMRKNSKASLYYRSKPRKKLWLKGAPALLVLAAGIILISYPVQVQKNGWASGLFVGNWWNVPIYNVTGLFGFHGYDSYRYAKEHWFGDGISKADYEDAKDWFDDRKKLQEQMESEPLYGKYAGKNIILIQAEAFQTFVIGQELGGQEITPNLNRLISQSVYFPNFYHQTGQGRTSDADFITSCSLHPLPTGSVFIRFAGNEFDCLPSILNEAGYDTTVHHAYDGSFWNRNNMYHNMEYAQFYSVKDYTIDEPIGWSLGDKSFFRQTVQQIKERGEKPFYTFAISLSSHHPFKLPTSSTKFNVGEFTGTTFGYYLQAAHYVDEAMGDLIEDLKQNGLWDDTILMFYGDHDNSLYDMKPYEKLLGRSMTDLEKAEAVRRVPFFIHLPGDDQAGTTIDKAVGQQDTAPTLLHLLGIPVKDRYMMGISMLSKAEKPVIFRNGEYTDGKVYYVPGSDGLPEHGECFSVPASEKLEPAVCKAGAEAAKKALAVSDRVVENDLIARFRKDDAEKR</sequence>
<feature type="binding site" evidence="10">
    <location>
        <position position="440"/>
    </location>
    <ligand>
        <name>substrate</name>
    </ligand>
</feature>
<protein>
    <submittedName>
        <fullName evidence="14">LTA synthase family protein</fullName>
    </submittedName>
</protein>
<keyword evidence="5 12" id="KW-0812">Transmembrane</keyword>
<feature type="domain" description="Sulfatase N-terminal" evidence="13">
    <location>
        <begin position="276"/>
        <end position="565"/>
    </location>
</feature>
<dbReference type="Gene3D" id="3.30.1120.170">
    <property type="match status" value="1"/>
</dbReference>
<dbReference type="GO" id="GO:0005886">
    <property type="term" value="C:plasma membrane"/>
    <property type="evidence" value="ECO:0007669"/>
    <property type="project" value="UniProtKB-SubCell"/>
</dbReference>
<dbReference type="CDD" id="cd16015">
    <property type="entry name" value="LTA_synthase"/>
    <property type="match status" value="1"/>
</dbReference>
<name>A0A398CLE6_9BACL</name>
<evidence type="ECO:0000256" key="1">
    <source>
        <dbReference type="ARBA" id="ARBA00004651"/>
    </source>
</evidence>
<evidence type="ECO:0000256" key="8">
    <source>
        <dbReference type="PIRNR" id="PIRNR005091"/>
    </source>
</evidence>
<evidence type="ECO:0000256" key="7">
    <source>
        <dbReference type="ARBA" id="ARBA00023136"/>
    </source>
</evidence>
<dbReference type="PIRSF" id="PIRSF005091">
    <property type="entry name" value="Mmb_sulf_HI1246"/>
    <property type="match status" value="1"/>
</dbReference>
<reference evidence="14 15" key="1">
    <citation type="submission" date="2018-09" db="EMBL/GenBank/DDBJ databases">
        <title>Cohnella cavernae sp. nov., isolated from a karst cave.</title>
        <authorList>
            <person name="Zhu H."/>
        </authorList>
    </citation>
    <scope>NUCLEOTIDE SEQUENCE [LARGE SCALE GENOMIC DNA]</scope>
    <source>
        <strain evidence="14 15">K2E09-144</strain>
    </source>
</reference>
<dbReference type="PANTHER" id="PTHR47371:SF3">
    <property type="entry name" value="PHOSPHOGLYCEROL TRANSFERASE I"/>
    <property type="match status" value="1"/>
</dbReference>
<dbReference type="InterPro" id="IPR012160">
    <property type="entry name" value="LtaS-like"/>
</dbReference>
<evidence type="ECO:0000313" key="15">
    <source>
        <dbReference type="Proteomes" id="UP000266340"/>
    </source>
</evidence>
<feature type="binding site" evidence="11">
    <location>
        <position position="326"/>
    </location>
    <ligand>
        <name>Mn(2+)</name>
        <dbReference type="ChEBI" id="CHEBI:29035"/>
    </ligand>
</feature>
<comment type="subcellular location">
    <subcellularLocation>
        <location evidence="1">Cell membrane</location>
        <topology evidence="1">Multi-pass membrane protein</topology>
    </subcellularLocation>
</comment>
<keyword evidence="10" id="KW-0479">Metal-binding</keyword>
<keyword evidence="4 8" id="KW-1003">Cell membrane</keyword>
<dbReference type="EMBL" id="QXJM01000039">
    <property type="protein sequence ID" value="RIE03042.1"/>
    <property type="molecule type" value="Genomic_DNA"/>
</dbReference>
<feature type="transmembrane region" description="Helical" evidence="12">
    <location>
        <begin position="53"/>
        <end position="72"/>
    </location>
</feature>
<dbReference type="InterPro" id="IPR000917">
    <property type="entry name" value="Sulfatase_N"/>
</dbReference>
<dbReference type="RefSeq" id="WP_119151069.1">
    <property type="nucleotide sequence ID" value="NZ_JBHSOV010000042.1"/>
</dbReference>
<comment type="pathway">
    <text evidence="2">Cell wall biogenesis; lipoteichoic acid biosynthesis.</text>
</comment>
<dbReference type="GO" id="GO:0046872">
    <property type="term" value="F:metal ion binding"/>
    <property type="evidence" value="ECO:0007669"/>
    <property type="project" value="UniProtKB-KW"/>
</dbReference>
<dbReference type="Gene3D" id="3.40.720.10">
    <property type="entry name" value="Alkaline Phosphatase, subunit A"/>
    <property type="match status" value="1"/>
</dbReference>
<evidence type="ECO:0000256" key="2">
    <source>
        <dbReference type="ARBA" id="ARBA00004936"/>
    </source>
</evidence>
<dbReference type="Proteomes" id="UP000266340">
    <property type="component" value="Unassembled WGS sequence"/>
</dbReference>
<keyword evidence="10" id="KW-0464">Manganese</keyword>
<dbReference type="AlphaFoldDB" id="A0A398CLE6"/>
<evidence type="ECO:0000256" key="6">
    <source>
        <dbReference type="ARBA" id="ARBA00022989"/>
    </source>
</evidence>
<comment type="similarity">
    <text evidence="3 8">Belongs to the LTA synthase family.</text>
</comment>
<evidence type="ECO:0000256" key="11">
    <source>
        <dbReference type="PIRSR" id="PIRSR005091-3"/>
    </source>
</evidence>
<dbReference type="InterPro" id="IPR017850">
    <property type="entry name" value="Alkaline_phosphatase_core_sf"/>
</dbReference>
<dbReference type="PANTHER" id="PTHR47371">
    <property type="entry name" value="LIPOTEICHOIC ACID SYNTHASE"/>
    <property type="match status" value="1"/>
</dbReference>
<evidence type="ECO:0000256" key="10">
    <source>
        <dbReference type="PIRSR" id="PIRSR005091-2"/>
    </source>
</evidence>
<evidence type="ECO:0000256" key="3">
    <source>
        <dbReference type="ARBA" id="ARBA00009983"/>
    </source>
</evidence>
<dbReference type="Pfam" id="PF00884">
    <property type="entry name" value="Sulfatase"/>
    <property type="match status" value="1"/>
</dbReference>
<feature type="transmembrane region" description="Helical" evidence="12">
    <location>
        <begin position="134"/>
        <end position="153"/>
    </location>
</feature>
<organism evidence="14 15">
    <name type="scientific">Cohnella faecalis</name>
    <dbReference type="NCBI Taxonomy" id="2315694"/>
    <lineage>
        <taxon>Bacteria</taxon>
        <taxon>Bacillati</taxon>
        <taxon>Bacillota</taxon>
        <taxon>Bacilli</taxon>
        <taxon>Bacillales</taxon>
        <taxon>Paenibacillaceae</taxon>
        <taxon>Cohnella</taxon>
    </lineage>
</organism>
<dbReference type="OrthoDB" id="5901192at2"/>
<accession>A0A398CLE6</accession>
<keyword evidence="15" id="KW-1185">Reference proteome</keyword>
<feature type="transmembrane region" description="Helical" evidence="12">
    <location>
        <begin position="79"/>
        <end position="100"/>
    </location>
</feature>
<evidence type="ECO:0000259" key="13">
    <source>
        <dbReference type="Pfam" id="PF00884"/>
    </source>
</evidence>
<evidence type="ECO:0000256" key="4">
    <source>
        <dbReference type="ARBA" id="ARBA00022475"/>
    </source>
</evidence>
<gene>
    <name evidence="14" type="ORF">D3H35_20865</name>
</gene>